<sequence length="510" mass="58584">MTQERENYDNLAWDLNDDEADKAVGQLRHRSFCDCIVATVAKHYGKPATLVRPLRLGGYNMIYRVHVDEMPNDVLVRVPCPGLAQFPEEKTLQEAATGQLLRQTTQLLVPEIIRYEIKSDIGPIMMLPYVANTGHMTNVLSRRRQSNSEVPVLDENIDEDILQKVYSKLAECLLQLWQPEFGQIGSLVNRNGHILVFDRPVTQNMSNMVQLANIPREVLPSPNTTYKSADDWYTALANMHQAQLVFQHNDLVVSEDDCRNKYISRHLFRKLAKEGKLSIFGFAEDDWSAQAKKMKAAGARCLAAPDAKGSFRLWCDDLRPDNFLVDEHHEIVAAIDWEFTYAAPTQLALDPPWWLLLEKPEMWSTGLESWAAHCERRLQTWISGMKAAESRTHPNALPFDLSEYMLDSWEKGRFWLNYAARKSCAFDAIYCKYLDERFFGERKQASASEPFWKTRVDLLNRQEKLAMDAFVTMKMNDVQVRKLDSWAPGEARRHMAKVLGEDGEMHPSIV</sequence>
<protein>
    <submittedName>
        <fullName evidence="1">Phosphotransferase</fullName>
    </submittedName>
</protein>
<keyword evidence="1" id="KW-0808">Transferase</keyword>
<dbReference type="GO" id="GO:0016740">
    <property type="term" value="F:transferase activity"/>
    <property type="evidence" value="ECO:0007669"/>
    <property type="project" value="UniProtKB-KW"/>
</dbReference>
<dbReference type="PANTHER" id="PTHR21310">
    <property type="entry name" value="AMINOGLYCOSIDE PHOSPHOTRANSFERASE-RELATED-RELATED"/>
    <property type="match status" value="1"/>
</dbReference>
<dbReference type="OrthoDB" id="5412996at2759"/>
<dbReference type="AlphaFoldDB" id="A0A545WBT4"/>
<dbReference type="InterPro" id="IPR051678">
    <property type="entry name" value="AGP_Transferase"/>
</dbReference>
<dbReference type="SUPFAM" id="SSF56112">
    <property type="entry name" value="Protein kinase-like (PK-like)"/>
    <property type="match status" value="1"/>
</dbReference>
<gene>
    <name evidence="1" type="ORF">IF1G_00178</name>
</gene>
<name>A0A545WBT4_9HYPO</name>
<evidence type="ECO:0000313" key="2">
    <source>
        <dbReference type="Proteomes" id="UP000315783"/>
    </source>
</evidence>
<dbReference type="Proteomes" id="UP000315783">
    <property type="component" value="Unassembled WGS sequence"/>
</dbReference>
<dbReference type="InterPro" id="IPR011009">
    <property type="entry name" value="Kinase-like_dom_sf"/>
</dbReference>
<reference evidence="1 2" key="1">
    <citation type="journal article" date="2019" name="Appl. Microbiol. Biotechnol.">
        <title>Genome sequence of Isaria javanica and comparative genome analysis insights into family S53 peptidase evolution in fungal entomopathogens.</title>
        <authorList>
            <person name="Lin R."/>
            <person name="Zhang X."/>
            <person name="Xin B."/>
            <person name="Zou M."/>
            <person name="Gao Y."/>
            <person name="Qin F."/>
            <person name="Hu Q."/>
            <person name="Xie B."/>
            <person name="Cheng X."/>
        </authorList>
    </citation>
    <scope>NUCLEOTIDE SEQUENCE [LARGE SCALE GENOMIC DNA]</scope>
    <source>
        <strain evidence="1 2">IJ1G</strain>
    </source>
</reference>
<accession>A0A545WBT4</accession>
<dbReference type="EMBL" id="SPUK01000001">
    <property type="protein sequence ID" value="TQW00247.1"/>
    <property type="molecule type" value="Genomic_DNA"/>
</dbReference>
<dbReference type="PANTHER" id="PTHR21310:SF37">
    <property type="entry name" value="AMINOGLYCOSIDE PHOSPHOTRANSFERASE DOMAIN-CONTAINING PROTEIN"/>
    <property type="match status" value="1"/>
</dbReference>
<organism evidence="1 2">
    <name type="scientific">Cordyceps javanica</name>
    <dbReference type="NCBI Taxonomy" id="43265"/>
    <lineage>
        <taxon>Eukaryota</taxon>
        <taxon>Fungi</taxon>
        <taxon>Dikarya</taxon>
        <taxon>Ascomycota</taxon>
        <taxon>Pezizomycotina</taxon>
        <taxon>Sordariomycetes</taxon>
        <taxon>Hypocreomycetidae</taxon>
        <taxon>Hypocreales</taxon>
        <taxon>Cordycipitaceae</taxon>
        <taxon>Cordyceps</taxon>
    </lineage>
</organism>
<comment type="caution">
    <text evidence="1">The sequence shown here is derived from an EMBL/GenBank/DDBJ whole genome shotgun (WGS) entry which is preliminary data.</text>
</comment>
<keyword evidence="2" id="KW-1185">Reference proteome</keyword>
<evidence type="ECO:0000313" key="1">
    <source>
        <dbReference type="EMBL" id="TQW00247.1"/>
    </source>
</evidence>
<proteinExistence type="predicted"/>